<dbReference type="PRINTS" id="PR01547">
    <property type="entry name" value="YEAST176DUF"/>
</dbReference>
<feature type="region of interest" description="Disordered" evidence="4">
    <location>
        <begin position="860"/>
        <end position="879"/>
    </location>
</feature>
<feature type="region of interest" description="Disordered" evidence="4">
    <location>
        <begin position="901"/>
        <end position="931"/>
    </location>
</feature>
<dbReference type="InterPro" id="IPR001680">
    <property type="entry name" value="WD40_rpt"/>
</dbReference>
<dbReference type="GO" id="GO:0031931">
    <property type="term" value="C:TORC1 complex"/>
    <property type="evidence" value="ECO:0007669"/>
    <property type="project" value="InterPro"/>
</dbReference>
<dbReference type="InterPro" id="IPR004083">
    <property type="entry name" value="Raptor"/>
</dbReference>
<dbReference type="GO" id="GO:0031929">
    <property type="term" value="P:TOR signaling"/>
    <property type="evidence" value="ECO:0007669"/>
    <property type="project" value="InterPro"/>
</dbReference>
<dbReference type="GO" id="GO:0030307">
    <property type="term" value="P:positive regulation of cell growth"/>
    <property type="evidence" value="ECO:0007669"/>
    <property type="project" value="TreeGrafter"/>
</dbReference>
<evidence type="ECO:0000313" key="6">
    <source>
        <dbReference type="EMBL" id="CAD7701866.1"/>
    </source>
</evidence>
<keyword evidence="3" id="KW-0677">Repeat</keyword>
<dbReference type="SMART" id="SM00320">
    <property type="entry name" value="WD40"/>
    <property type="match status" value="6"/>
</dbReference>
<dbReference type="InterPro" id="IPR011989">
    <property type="entry name" value="ARM-like"/>
</dbReference>
<evidence type="ECO:0000259" key="5">
    <source>
        <dbReference type="SMART" id="SM01302"/>
    </source>
</evidence>
<dbReference type="GO" id="GO:0010506">
    <property type="term" value="P:regulation of autophagy"/>
    <property type="evidence" value="ECO:0007669"/>
    <property type="project" value="TreeGrafter"/>
</dbReference>
<feature type="region of interest" description="Disordered" evidence="4">
    <location>
        <begin position="951"/>
        <end position="999"/>
    </location>
</feature>
<gene>
    <name evidence="6" type="ORF">OSTQU699_LOCUS7223</name>
</gene>
<dbReference type="Gene3D" id="3.40.50.1460">
    <property type="match status" value="1"/>
</dbReference>
<dbReference type="Gene3D" id="1.25.10.10">
    <property type="entry name" value="Leucine-rich Repeat Variant"/>
    <property type="match status" value="1"/>
</dbReference>
<dbReference type="PANTHER" id="PTHR12848:SF16">
    <property type="entry name" value="REGULATORY-ASSOCIATED PROTEIN OF MTOR"/>
    <property type="match status" value="1"/>
</dbReference>
<evidence type="ECO:0000313" key="7">
    <source>
        <dbReference type="Proteomes" id="UP000708148"/>
    </source>
</evidence>
<dbReference type="OrthoDB" id="10262360at2759"/>
<feature type="compositionally biased region" description="Low complexity" evidence="4">
    <location>
        <begin position="984"/>
        <end position="994"/>
    </location>
</feature>
<comment type="caution">
    <text evidence="6">The sequence shown here is derived from an EMBL/GenBank/DDBJ whole genome shotgun (WGS) entry which is preliminary data.</text>
</comment>
<dbReference type="SUPFAM" id="SSF50978">
    <property type="entry name" value="WD40 repeat-like"/>
    <property type="match status" value="1"/>
</dbReference>
<protein>
    <recommendedName>
        <fullName evidence="5">Raptor N-terminal CASPase-like domain-containing protein</fullName>
    </recommendedName>
</protein>
<keyword evidence="2" id="KW-0853">WD repeat</keyword>
<feature type="region of interest" description="Disordered" evidence="4">
    <location>
        <begin position="680"/>
        <end position="704"/>
    </location>
</feature>
<feature type="compositionally biased region" description="Low complexity" evidence="4">
    <location>
        <begin position="689"/>
        <end position="700"/>
    </location>
</feature>
<evidence type="ECO:0000256" key="1">
    <source>
        <dbReference type="ARBA" id="ARBA00009257"/>
    </source>
</evidence>
<proteinExistence type="inferred from homology"/>
<feature type="domain" description="Raptor N-terminal CASPase-like" evidence="5">
    <location>
        <begin position="22"/>
        <end position="175"/>
    </location>
</feature>
<dbReference type="SMART" id="SM01302">
    <property type="entry name" value="Raptor_N"/>
    <property type="match status" value="1"/>
</dbReference>
<dbReference type="Pfam" id="PF00400">
    <property type="entry name" value="WD40"/>
    <property type="match status" value="1"/>
</dbReference>
<dbReference type="EMBL" id="CAJHUC010001648">
    <property type="protein sequence ID" value="CAD7701866.1"/>
    <property type="molecule type" value="Genomic_DNA"/>
</dbReference>
<dbReference type="Proteomes" id="UP000708148">
    <property type="component" value="Unassembled WGS sequence"/>
</dbReference>
<evidence type="ECO:0000256" key="4">
    <source>
        <dbReference type="SAM" id="MobiDB-lite"/>
    </source>
</evidence>
<dbReference type="InterPro" id="IPR015943">
    <property type="entry name" value="WD40/YVTN_repeat-like_dom_sf"/>
</dbReference>
<evidence type="ECO:0000256" key="2">
    <source>
        <dbReference type="ARBA" id="ARBA00022574"/>
    </source>
</evidence>
<dbReference type="PANTHER" id="PTHR12848">
    <property type="entry name" value="REGULATORY-ASSOCIATED PROTEIN OF MTOR"/>
    <property type="match status" value="1"/>
</dbReference>
<dbReference type="Pfam" id="PF14538">
    <property type="entry name" value="Raptor_N"/>
    <property type="match status" value="1"/>
</dbReference>
<dbReference type="InterPro" id="IPR016024">
    <property type="entry name" value="ARM-type_fold"/>
</dbReference>
<dbReference type="GO" id="GO:0009267">
    <property type="term" value="P:cellular response to starvation"/>
    <property type="evidence" value="ECO:0007669"/>
    <property type="project" value="TreeGrafter"/>
</dbReference>
<reference evidence="6" key="1">
    <citation type="submission" date="2020-12" db="EMBL/GenBank/DDBJ databases">
        <authorList>
            <person name="Iha C."/>
        </authorList>
    </citation>
    <scope>NUCLEOTIDE SEQUENCE</scope>
</reference>
<comment type="similarity">
    <text evidence="1">Belongs to the WD repeat RAPTOR family.</text>
</comment>
<dbReference type="GO" id="GO:0071230">
    <property type="term" value="P:cellular response to amino acid stimulus"/>
    <property type="evidence" value="ECO:0007669"/>
    <property type="project" value="TreeGrafter"/>
</dbReference>
<keyword evidence="7" id="KW-1185">Reference proteome</keyword>
<name>A0A8S1J7J7_9CHLO</name>
<dbReference type="GO" id="GO:0005737">
    <property type="term" value="C:cytoplasm"/>
    <property type="evidence" value="ECO:0007669"/>
    <property type="project" value="TreeGrafter"/>
</dbReference>
<evidence type="ECO:0000256" key="3">
    <source>
        <dbReference type="ARBA" id="ARBA00022737"/>
    </source>
</evidence>
<dbReference type="Gene3D" id="2.130.10.10">
    <property type="entry name" value="YVTN repeat-like/Quinoprotein amine dehydrogenase"/>
    <property type="match status" value="2"/>
</dbReference>
<accession>A0A8S1J7J7</accession>
<dbReference type="GO" id="GO:0030674">
    <property type="term" value="F:protein-macromolecule adaptor activity"/>
    <property type="evidence" value="ECO:0007669"/>
    <property type="project" value="TreeGrafter"/>
</dbReference>
<dbReference type="InterPro" id="IPR036322">
    <property type="entry name" value="WD40_repeat_dom_sf"/>
</dbReference>
<dbReference type="SUPFAM" id="SSF48371">
    <property type="entry name" value="ARM repeat"/>
    <property type="match status" value="1"/>
</dbReference>
<dbReference type="InterPro" id="IPR029347">
    <property type="entry name" value="Raptor_N"/>
</dbReference>
<sequence length="1370" mass="149486">MDTEAEAGPSQGLVSKWHQKEKIKTSAVALVVCLNIGVDPPGVLKISPCARKHCWLDPGAMPAQKALDCIVKNLQAQYERWQPRAKYRHCPDPTVENVRKTCTTLRRFAKNERVLFHYNGHGVPRPTNNGEIWVFNSQYTQYIPLSIYDLQTWVGSPVIYVLDCPSAGTIVNSFKAFMEQGKRDAGAVGYSPFACHTGDPMKDIILLAACRANETLPQDPELAADVFTACLTTPLKVALRWLLPRSLVRDQTLTADMVDNIPGYPSDRKTPLGELNWIFTAITDTIAWNVLPRDLFQKLFRQDLLVASLFRNFLLAERIMSASGVMPISYPRLPPTYQHPMWQSWDMAAEQVLAQLPTLLQQSQQNTFKPTTFFAEQLDAFRLWLKQGSRHKPPPRQLPIVLQVLLSPVHRLCALELLNGFLELGTWAVDLALSVGIFPYVLKLLQTTTPDLQHTLISIWAKIMSLDSACQVDLVKDNGHLYFVHFLESAMEPGQADLKALAAFILAVMCRKHPKGQLVCVEGGLLSILGKLLVQVTQDTPPALANMWKWVSMCIGSVCEDRPEAIVKALQESLPEVLTRFLQVGDPEVRAAAVFGMGAMIQSEHSNMDGVGPEWIINERAIASRLLLALYDGSPMVRSELAIALLRLVMKPGHAMFLEGHLTKFQESAAQQVRALQRHFSPGPTAWQPGSSSAPTSPSSRVDAQSEVLRWAVNNAQQSYSDSRSDDGMIASGGRLPEDLSEMLTGPQGVSDVEKHPFSLYFQAEDDSDGTEEARGTDTGVYAHIVEAIYLLATDPAPEVASIGRHVLHVLHWELIPAGGDKRRIGRHRHSYSAPHMQSTGSLRSRWKTVFSSFSSAASSRTVSDSGSSQHDAQEQAQQLQVHLDVMSKHCQRAPHTLKKLEDHSAGMGGSLHHLLRGSRGVHGSAEQGLGQDGLPESLVFKLCRERIAQSSQMQAPANHAPSGSISQGWPPPIPPPGHTRQNSKSLSSSQLQHSRAHKVKDKVVNIETGAESIGFVLFDSEEPLVCAADRQGTVHVMDYCRNTPVNCFHVGAGVKNGSKDVDLLPTDPVSVFPLNGDRLDMLMICSADGAVRIWKGCTSPSEAQIVSAWQSVRVTLPPEFVLQPAAFEYQSSSGDLFSSGGGNPGMVNRWNLEYGIQVHQIPVDKDFRPSVDVLRTFPVTPDILAAGCSDGLLKIFDLRAPNGAMGSMRPFSHQHPIAGMCTSTSGLQERLAIVSQGGAMKLLDLRGFGGGEPHLDMGVVKTFQAHSSGGVSALAAHRRVPLLASGTLQPVVKFWTFDGDQIGAVRPRRQGLDGAQGPVTCVAFHPHKNMLVSGGKGSVCAIYSLGGARESATLADVASAGEESSIATD</sequence>
<organism evidence="6 7">
    <name type="scientific">Ostreobium quekettii</name>
    <dbReference type="NCBI Taxonomy" id="121088"/>
    <lineage>
        <taxon>Eukaryota</taxon>
        <taxon>Viridiplantae</taxon>
        <taxon>Chlorophyta</taxon>
        <taxon>core chlorophytes</taxon>
        <taxon>Ulvophyceae</taxon>
        <taxon>TCBD clade</taxon>
        <taxon>Bryopsidales</taxon>
        <taxon>Ostreobineae</taxon>
        <taxon>Ostreobiaceae</taxon>
        <taxon>Ostreobium</taxon>
    </lineage>
</organism>